<dbReference type="PANTHER" id="PTHR46364">
    <property type="entry name" value="OS08G0421900 PROTEIN"/>
    <property type="match status" value="1"/>
</dbReference>
<evidence type="ECO:0000313" key="5">
    <source>
        <dbReference type="Proteomes" id="UP000012960"/>
    </source>
</evidence>
<protein>
    <submittedName>
        <fullName evidence="3">(wild Malaysian banana) hypothetical protein</fullName>
    </submittedName>
</protein>
<organism evidence="4 5">
    <name type="scientific">Musa acuminata subsp. malaccensis</name>
    <name type="common">Wild banana</name>
    <name type="synonym">Musa malaccensis</name>
    <dbReference type="NCBI Taxonomy" id="214687"/>
    <lineage>
        <taxon>Eukaryota</taxon>
        <taxon>Viridiplantae</taxon>
        <taxon>Streptophyta</taxon>
        <taxon>Embryophyta</taxon>
        <taxon>Tracheophyta</taxon>
        <taxon>Spermatophyta</taxon>
        <taxon>Magnoliopsida</taxon>
        <taxon>Liliopsida</taxon>
        <taxon>Zingiberales</taxon>
        <taxon>Musaceae</taxon>
        <taxon>Musa</taxon>
    </lineage>
</organism>
<gene>
    <name evidence="3" type="ORF">GSMUA_75280.1</name>
</gene>
<dbReference type="Proteomes" id="UP000012960">
    <property type="component" value="Unplaced"/>
</dbReference>
<feature type="transmembrane region" description="Helical" evidence="2">
    <location>
        <begin position="124"/>
        <end position="141"/>
    </location>
</feature>
<feature type="region of interest" description="Disordered" evidence="1">
    <location>
        <begin position="1"/>
        <end position="43"/>
    </location>
</feature>
<dbReference type="KEGG" id="mus:103976192"/>
<evidence type="ECO:0000256" key="2">
    <source>
        <dbReference type="SAM" id="Phobius"/>
    </source>
</evidence>
<dbReference type="OrthoDB" id="436852at2759"/>
<dbReference type="Gramene" id="Ma02_t20510.1">
    <property type="protein sequence ID" value="Ma02_p20510.1"/>
    <property type="gene ID" value="Ma02_g20510"/>
</dbReference>
<evidence type="ECO:0000313" key="4">
    <source>
        <dbReference type="EnsemblPlants" id="Ma02_p20510.1"/>
    </source>
</evidence>
<dbReference type="AlphaFoldDB" id="A0A804I4X9"/>
<reference evidence="3" key="1">
    <citation type="submission" date="2021-03" db="EMBL/GenBank/DDBJ databases">
        <authorList>
            <consortium name="Genoscope - CEA"/>
            <person name="William W."/>
        </authorList>
    </citation>
    <scope>NUCLEOTIDE SEQUENCE</scope>
    <source>
        <strain evidence="3">Doubled-haploid Pahang</strain>
    </source>
</reference>
<proteinExistence type="predicted"/>
<evidence type="ECO:0000256" key="1">
    <source>
        <dbReference type="SAM" id="MobiDB-lite"/>
    </source>
</evidence>
<dbReference type="EnsemblPlants" id="Ma02_t20510.1">
    <property type="protein sequence ID" value="Ma02_p20510.1"/>
    <property type="gene ID" value="Ma02_g20510"/>
</dbReference>
<name>A0A804I4X9_MUSAM</name>
<dbReference type="InParanoid" id="A0A804I4X9"/>
<dbReference type="InterPro" id="IPR043151">
    <property type="entry name" value="BAH_sf"/>
</dbReference>
<keyword evidence="2" id="KW-0472">Membrane</keyword>
<evidence type="ECO:0000313" key="3">
    <source>
        <dbReference type="EMBL" id="CAG1862634.1"/>
    </source>
</evidence>
<keyword evidence="2" id="KW-1133">Transmembrane helix</keyword>
<reference evidence="4" key="2">
    <citation type="submission" date="2021-05" db="UniProtKB">
        <authorList>
            <consortium name="EnsemblPlants"/>
        </authorList>
    </citation>
    <scope>IDENTIFICATION</scope>
    <source>
        <strain evidence="4">subsp. malaccensis</strain>
    </source>
</reference>
<dbReference type="Gene3D" id="2.30.30.490">
    <property type="match status" value="1"/>
</dbReference>
<dbReference type="EMBL" id="HG996467">
    <property type="protein sequence ID" value="CAG1862634.1"/>
    <property type="molecule type" value="Genomic_DNA"/>
</dbReference>
<sequence length="142" mass="16146">MPIIKAGDSKPSFRLQNRSRRTSGLTDTGREVVPGGQDQARQEGSQIAADHLNNVRVEPIRGRRQFHGAKEAYLSGHFDAHTIECECVVHSFKNYTKLENVGAEDYFCRFDYKAANWAFTPDRVGLACFLSFFFLFLILALW</sequence>
<keyword evidence="2" id="KW-0812">Transmembrane</keyword>
<accession>A0A804I4X9</accession>
<keyword evidence="5" id="KW-1185">Reference proteome</keyword>